<feature type="transmembrane region" description="Helical" evidence="1">
    <location>
        <begin position="65"/>
        <end position="90"/>
    </location>
</feature>
<keyword evidence="1" id="KW-0472">Membrane</keyword>
<organism evidence="2">
    <name type="scientific">marine metagenome</name>
    <dbReference type="NCBI Taxonomy" id="408172"/>
    <lineage>
        <taxon>unclassified sequences</taxon>
        <taxon>metagenomes</taxon>
        <taxon>ecological metagenomes</taxon>
    </lineage>
</organism>
<keyword evidence="1" id="KW-0812">Transmembrane</keyword>
<dbReference type="EMBL" id="UINC01003649">
    <property type="protein sequence ID" value="SVA08146.1"/>
    <property type="molecule type" value="Genomic_DNA"/>
</dbReference>
<gene>
    <name evidence="2" type="ORF">METZ01_LOCUS61000</name>
</gene>
<protein>
    <submittedName>
        <fullName evidence="2">Uncharacterized protein</fullName>
    </submittedName>
</protein>
<evidence type="ECO:0000313" key="2">
    <source>
        <dbReference type="EMBL" id="SVA08146.1"/>
    </source>
</evidence>
<feature type="transmembrane region" description="Helical" evidence="1">
    <location>
        <begin position="102"/>
        <end position="123"/>
    </location>
</feature>
<reference evidence="2" key="1">
    <citation type="submission" date="2018-05" db="EMBL/GenBank/DDBJ databases">
        <authorList>
            <person name="Lanie J.A."/>
            <person name="Ng W.-L."/>
            <person name="Kazmierczak K.M."/>
            <person name="Andrzejewski T.M."/>
            <person name="Davidsen T.M."/>
            <person name="Wayne K.J."/>
            <person name="Tettelin H."/>
            <person name="Glass J.I."/>
            <person name="Rusch D."/>
            <person name="Podicherti R."/>
            <person name="Tsui H.-C.T."/>
            <person name="Winkler M.E."/>
        </authorList>
    </citation>
    <scope>NUCLEOTIDE SEQUENCE</scope>
</reference>
<name>A0A381SW06_9ZZZZ</name>
<accession>A0A381SW06</accession>
<sequence>MYFFQPFEDLFTTVLHGINYSNAIFWVALIVGIIGFCIFHWNAYRTHIVQQRSVESMVLTSLRGSAFTAILLSGGGTLQAVQNACVYVLQGGFGFDAGFGKRIAAIIALVLITALFCVIFWLLKLIRPARA</sequence>
<evidence type="ECO:0000256" key="1">
    <source>
        <dbReference type="SAM" id="Phobius"/>
    </source>
</evidence>
<proteinExistence type="predicted"/>
<feature type="transmembrane region" description="Helical" evidence="1">
    <location>
        <begin position="23"/>
        <end position="44"/>
    </location>
</feature>
<keyword evidence="1" id="KW-1133">Transmembrane helix</keyword>
<dbReference type="AlphaFoldDB" id="A0A381SW06"/>